<accession>A0A2L2XH03</accession>
<name>A0A2L2XH03_9FIRM</name>
<dbReference type="OrthoDB" id="9767746at2"/>
<dbReference type="RefSeq" id="WP_104373344.1">
    <property type="nucleotide sequence ID" value="NZ_BFAV01000157.1"/>
</dbReference>
<organism evidence="1 2">
    <name type="scientific">Desulfocucumis palustris</name>
    <dbReference type="NCBI Taxonomy" id="1898651"/>
    <lineage>
        <taxon>Bacteria</taxon>
        <taxon>Bacillati</taxon>
        <taxon>Bacillota</taxon>
        <taxon>Clostridia</taxon>
        <taxon>Eubacteriales</taxon>
        <taxon>Desulfocucumaceae</taxon>
        <taxon>Desulfocucumis</taxon>
    </lineage>
</organism>
<keyword evidence="2" id="KW-1185">Reference proteome</keyword>
<evidence type="ECO:0000313" key="2">
    <source>
        <dbReference type="Proteomes" id="UP000239549"/>
    </source>
</evidence>
<dbReference type="Proteomes" id="UP000239549">
    <property type="component" value="Unassembled WGS sequence"/>
</dbReference>
<comment type="caution">
    <text evidence="1">The sequence shown here is derived from an EMBL/GenBank/DDBJ whole genome shotgun (WGS) entry which is preliminary data.</text>
</comment>
<gene>
    <name evidence="1" type="ORF">DCCM_4397</name>
</gene>
<dbReference type="EMBL" id="BFAV01000157">
    <property type="protein sequence ID" value="GBF35274.1"/>
    <property type="molecule type" value="Genomic_DNA"/>
</dbReference>
<reference evidence="2" key="1">
    <citation type="submission" date="2018-02" db="EMBL/GenBank/DDBJ databases">
        <title>Genome sequence of Desulfocucumis palustris strain NAW-5.</title>
        <authorList>
            <person name="Watanabe M."/>
            <person name="Kojima H."/>
            <person name="Fukui M."/>
        </authorList>
    </citation>
    <scope>NUCLEOTIDE SEQUENCE [LARGE SCALE GENOMIC DNA]</scope>
    <source>
        <strain evidence="2">NAW-5</strain>
    </source>
</reference>
<sequence length="321" mass="37195">MYFRLVKANHNGKEYQYLRLSESYRDGDKSRQRLIMNVANLSDLSRQKAESVVDKLQNVIKRARELRKYDMPWGKYYKIAIIMAVERIFKPSGCAEDVLGRVILSEKKRPSRSKKTVRRSFPDQAGEYGGREISRGLILLVKRLDQVINRESATAFFVFGHNGLPLKCFLPGTDINSLREVAEKYKPAFFLYLLCEKSYNAHEFKNVLLEKGEKPQLVYMYKPGTETAGAEKYYLISRGRAARKNVELAVSLVSQSIEHMYYVFRRLKPFVKNTGFYWKDAAEVFFTSQFYKKLIMDALLSDGIDFVRRGKQGAGEHIKVD</sequence>
<proteinExistence type="predicted"/>
<dbReference type="AlphaFoldDB" id="A0A2L2XH03"/>
<evidence type="ECO:0000313" key="1">
    <source>
        <dbReference type="EMBL" id="GBF35274.1"/>
    </source>
</evidence>
<protein>
    <submittedName>
        <fullName evidence="1">Uncharacterized protein</fullName>
    </submittedName>
</protein>